<evidence type="ECO:0000256" key="12">
    <source>
        <dbReference type="SAM" id="Coils"/>
    </source>
</evidence>
<evidence type="ECO:0000313" key="15">
    <source>
        <dbReference type="Proteomes" id="UP000007110"/>
    </source>
</evidence>
<keyword evidence="9" id="KW-1208">Phospholipid metabolism</keyword>
<reference evidence="14" key="2">
    <citation type="submission" date="2021-01" db="UniProtKB">
        <authorList>
            <consortium name="EnsemblMetazoa"/>
        </authorList>
    </citation>
    <scope>IDENTIFICATION</scope>
</reference>
<keyword evidence="3" id="KW-0808">Transferase</keyword>
<evidence type="ECO:0000313" key="14">
    <source>
        <dbReference type="EnsemblMetazoa" id="XP_030854964"/>
    </source>
</evidence>
<keyword evidence="6" id="KW-0443">Lipid metabolism</keyword>
<keyword evidence="8" id="KW-0594">Phospholipid biosynthesis</keyword>
<evidence type="ECO:0000256" key="5">
    <source>
        <dbReference type="ARBA" id="ARBA00022989"/>
    </source>
</evidence>
<evidence type="ECO:0000256" key="11">
    <source>
        <dbReference type="ARBA" id="ARBA00047433"/>
    </source>
</evidence>
<dbReference type="InterPro" id="IPR000462">
    <property type="entry name" value="CDP-OH_P_trans"/>
</dbReference>
<dbReference type="GO" id="GO:0043337">
    <property type="term" value="F:cardiolipin synthase (CMP-forming)"/>
    <property type="evidence" value="ECO:0007669"/>
    <property type="project" value="UniProtKB-EC"/>
</dbReference>
<organism evidence="14 15">
    <name type="scientific">Strongylocentrotus purpuratus</name>
    <name type="common">Purple sea urchin</name>
    <dbReference type="NCBI Taxonomy" id="7668"/>
    <lineage>
        <taxon>Eukaryota</taxon>
        <taxon>Metazoa</taxon>
        <taxon>Echinodermata</taxon>
        <taxon>Eleutherozoa</taxon>
        <taxon>Echinozoa</taxon>
        <taxon>Echinoidea</taxon>
        <taxon>Euechinoidea</taxon>
        <taxon>Echinacea</taxon>
        <taxon>Camarodonta</taxon>
        <taxon>Echinidea</taxon>
        <taxon>Strongylocentrotidae</taxon>
        <taxon>Strongylocentrotus</taxon>
    </lineage>
</organism>
<accession>A0A7M7PV55</accession>
<reference evidence="15" key="1">
    <citation type="submission" date="2015-02" db="EMBL/GenBank/DDBJ databases">
        <title>Genome sequencing for Strongylocentrotus purpuratus.</title>
        <authorList>
            <person name="Murali S."/>
            <person name="Liu Y."/>
            <person name="Vee V."/>
            <person name="English A."/>
            <person name="Wang M."/>
            <person name="Skinner E."/>
            <person name="Han Y."/>
            <person name="Muzny D.M."/>
            <person name="Worley K.C."/>
            <person name="Gibbs R.A."/>
        </authorList>
    </citation>
    <scope>NUCLEOTIDE SEQUENCE</scope>
</reference>
<dbReference type="Gene3D" id="1.20.120.1760">
    <property type="match status" value="1"/>
</dbReference>
<evidence type="ECO:0000256" key="6">
    <source>
        <dbReference type="ARBA" id="ARBA00023098"/>
    </source>
</evidence>
<dbReference type="GO" id="GO:0016020">
    <property type="term" value="C:membrane"/>
    <property type="evidence" value="ECO:0007669"/>
    <property type="project" value="UniProtKB-SubCell"/>
</dbReference>
<feature type="transmembrane region" description="Helical" evidence="13">
    <location>
        <begin position="243"/>
        <end position="262"/>
    </location>
</feature>
<protein>
    <recommendedName>
        <fullName evidence="10">cardiolipin synthase (CMP-forming)</fullName>
        <ecNumber evidence="10">2.7.8.41</ecNumber>
    </recommendedName>
</protein>
<evidence type="ECO:0000256" key="8">
    <source>
        <dbReference type="ARBA" id="ARBA00023209"/>
    </source>
</evidence>
<evidence type="ECO:0000256" key="2">
    <source>
        <dbReference type="ARBA" id="ARBA00022516"/>
    </source>
</evidence>
<dbReference type="PANTHER" id="PTHR14269">
    <property type="entry name" value="CDP-DIACYLGLYCEROL--GLYCEROL-3-PHOSPHATE 3-PHOSPHATIDYLTRANSFERASE-RELATED"/>
    <property type="match status" value="1"/>
</dbReference>
<keyword evidence="2" id="KW-0444">Lipid biosynthesis</keyword>
<dbReference type="CTD" id="54675"/>
<keyword evidence="4 13" id="KW-0812">Transmembrane</keyword>
<keyword evidence="15" id="KW-1185">Reference proteome</keyword>
<dbReference type="EC" id="2.7.8.41" evidence="10"/>
<dbReference type="EnsemblMetazoa" id="XM_030999104">
    <property type="protein sequence ID" value="XP_030854964"/>
    <property type="gene ID" value="LOC587370"/>
</dbReference>
<dbReference type="GO" id="GO:0008654">
    <property type="term" value="P:phospholipid biosynthetic process"/>
    <property type="evidence" value="ECO:0007669"/>
    <property type="project" value="UniProtKB-KW"/>
</dbReference>
<dbReference type="GeneID" id="587370"/>
<dbReference type="Proteomes" id="UP000007110">
    <property type="component" value="Unassembled WGS sequence"/>
</dbReference>
<evidence type="ECO:0000256" key="1">
    <source>
        <dbReference type="ARBA" id="ARBA00004141"/>
    </source>
</evidence>
<comment type="catalytic activity">
    <reaction evidence="11">
        <text>a CDP-1,2-diacyl-sn-glycerol + a 1,2-diacyl-sn-glycero-3-phospho-(1'-sn-glycerol) = a cardiolipin + CMP + H(+)</text>
        <dbReference type="Rhea" id="RHEA:32931"/>
        <dbReference type="ChEBI" id="CHEBI:15378"/>
        <dbReference type="ChEBI" id="CHEBI:58332"/>
        <dbReference type="ChEBI" id="CHEBI:60377"/>
        <dbReference type="ChEBI" id="CHEBI:62237"/>
        <dbReference type="ChEBI" id="CHEBI:64716"/>
        <dbReference type="EC" id="2.7.8.41"/>
    </reaction>
</comment>
<dbReference type="InterPro" id="IPR043130">
    <property type="entry name" value="CDP-OH_PTrfase_TM_dom"/>
</dbReference>
<proteinExistence type="predicted"/>
<dbReference type="InterPro" id="IPR050324">
    <property type="entry name" value="CDP-alcohol_PTase-I"/>
</dbReference>
<feature type="transmembrane region" description="Helical" evidence="13">
    <location>
        <begin position="218"/>
        <end position="237"/>
    </location>
</feature>
<name>A0A7M7PV55_STRPU</name>
<keyword evidence="7 13" id="KW-0472">Membrane</keyword>
<dbReference type="Pfam" id="PF01066">
    <property type="entry name" value="CDP-OH_P_transf"/>
    <property type="match status" value="1"/>
</dbReference>
<keyword evidence="5 13" id="KW-1133">Transmembrane helix</keyword>
<feature type="coiled-coil region" evidence="12">
    <location>
        <begin position="89"/>
        <end position="116"/>
    </location>
</feature>
<keyword evidence="12" id="KW-0175">Coiled coil</keyword>
<comment type="subcellular location">
    <subcellularLocation>
        <location evidence="1">Membrane</location>
        <topology evidence="1">Multi-pass membrane protein</topology>
    </subcellularLocation>
</comment>
<evidence type="ECO:0000256" key="7">
    <source>
        <dbReference type="ARBA" id="ARBA00023136"/>
    </source>
</evidence>
<sequence length="274" mass="31182">MSFIRLVSATRLPLHRVTPSWTAVTDWDQRQRHNYQSIRPCLCSYSNSSHPANDKPKSRRSRQREQAFQVKLGYALLKQGGVNLLGRAKKGAEKGANEFEETKKKVQEQVEKSKIKVKELLDGWIARNFENQQSVLGSIIDPLADKCLISILTISLTYSDLIPLPLTALIILRDVGLMSAAFYLRYQSLPQPITLRRYFDVTHATVQMKPTFISKVNTAVQLSLVGFTLIAPVFSFIDHPFLHGLWYVTASTTVLSGLSYCFSRDVFKYLNRNR</sequence>
<dbReference type="RefSeq" id="XP_030854964.1">
    <property type="nucleotide sequence ID" value="XM_030999104.1"/>
</dbReference>
<evidence type="ECO:0000256" key="3">
    <source>
        <dbReference type="ARBA" id="ARBA00022679"/>
    </source>
</evidence>
<evidence type="ECO:0000256" key="13">
    <source>
        <dbReference type="SAM" id="Phobius"/>
    </source>
</evidence>
<evidence type="ECO:0000256" key="4">
    <source>
        <dbReference type="ARBA" id="ARBA00022692"/>
    </source>
</evidence>
<evidence type="ECO:0000256" key="10">
    <source>
        <dbReference type="ARBA" id="ARBA00039001"/>
    </source>
</evidence>
<dbReference type="PANTHER" id="PTHR14269:SF60">
    <property type="entry name" value="CARDIOLIPIN SYNTHASE (CMP-FORMING)"/>
    <property type="match status" value="1"/>
</dbReference>
<evidence type="ECO:0000256" key="9">
    <source>
        <dbReference type="ARBA" id="ARBA00023264"/>
    </source>
</evidence>
<dbReference type="AlphaFoldDB" id="A0A7M7PV55"/>